<dbReference type="SUPFAM" id="SSF51316">
    <property type="entry name" value="Mss4-like"/>
    <property type="match status" value="1"/>
</dbReference>
<dbReference type="GO" id="GO:0046872">
    <property type="term" value="F:metal ion binding"/>
    <property type="evidence" value="ECO:0007669"/>
    <property type="project" value="UniProtKB-KW"/>
</dbReference>
<evidence type="ECO:0000259" key="5">
    <source>
        <dbReference type="PROSITE" id="PS51891"/>
    </source>
</evidence>
<keyword evidence="7" id="KW-1185">Reference proteome</keyword>
<evidence type="ECO:0000256" key="4">
    <source>
        <dbReference type="ARBA" id="ARBA00023239"/>
    </source>
</evidence>
<dbReference type="STRING" id="282199.GCA_001049735_01370"/>
<gene>
    <name evidence="6" type="ORF">NIG5292_01371</name>
</gene>
<keyword evidence="4" id="KW-0456">Lyase</keyword>
<accession>A0A0U1NKS7</accession>
<evidence type="ECO:0000313" key="6">
    <source>
        <dbReference type="EMBL" id="CRK75327.1"/>
    </source>
</evidence>
<reference evidence="6 7" key="1">
    <citation type="submission" date="2015-04" db="EMBL/GenBank/DDBJ databases">
        <authorList>
            <person name="Syromyatnikov M.Y."/>
            <person name="Popov V.N."/>
        </authorList>
    </citation>
    <scope>NUCLEOTIDE SEQUENCE [LARGE SCALE GENOMIC DNA]</scope>
    <source>
        <strain evidence="6 7">CECT 5292</strain>
    </source>
</reference>
<dbReference type="EMBL" id="CVQV01000005">
    <property type="protein sequence ID" value="CRK75327.1"/>
    <property type="molecule type" value="Genomic_DNA"/>
</dbReference>
<dbReference type="Pfam" id="PF04828">
    <property type="entry name" value="GFA"/>
    <property type="match status" value="1"/>
</dbReference>
<evidence type="ECO:0000256" key="1">
    <source>
        <dbReference type="ARBA" id="ARBA00005495"/>
    </source>
</evidence>
<dbReference type="InterPro" id="IPR011057">
    <property type="entry name" value="Mss4-like_sf"/>
</dbReference>
<dbReference type="RefSeq" id="WP_048598710.1">
    <property type="nucleotide sequence ID" value="NZ_JAZETU010000005.1"/>
</dbReference>
<name>A0A0U1NKS7_9RHOB</name>
<dbReference type="PANTHER" id="PTHR33337">
    <property type="entry name" value="GFA DOMAIN-CONTAINING PROTEIN"/>
    <property type="match status" value="1"/>
</dbReference>
<feature type="domain" description="CENP-V/GFA" evidence="5">
    <location>
        <begin position="1"/>
        <end position="113"/>
    </location>
</feature>
<dbReference type="Proteomes" id="UP000048949">
    <property type="component" value="Unassembled WGS sequence"/>
</dbReference>
<proteinExistence type="inferred from homology"/>
<dbReference type="GO" id="GO:0016846">
    <property type="term" value="F:carbon-sulfur lyase activity"/>
    <property type="evidence" value="ECO:0007669"/>
    <property type="project" value="InterPro"/>
</dbReference>
<protein>
    <recommendedName>
        <fullName evidence="5">CENP-V/GFA domain-containing protein</fullName>
    </recommendedName>
</protein>
<dbReference type="PANTHER" id="PTHR33337:SF40">
    <property type="entry name" value="CENP-V_GFA DOMAIN-CONTAINING PROTEIN-RELATED"/>
    <property type="match status" value="1"/>
</dbReference>
<keyword evidence="3" id="KW-0862">Zinc</keyword>
<evidence type="ECO:0000256" key="2">
    <source>
        <dbReference type="ARBA" id="ARBA00022723"/>
    </source>
</evidence>
<dbReference type="OrthoDB" id="9807246at2"/>
<sequence length="123" mass="13097">MRGSCLCGGCSFEVTEPVTRMAACHCTQCRKQSGHYWAAGQVSDTGISITGAVSWFASSQTAQRGFCPTCGSVLFWKLAGEPSVSFSLGAIDGPTEGQLDEHIHVGAKGDYYTIADDLPQREN</sequence>
<evidence type="ECO:0000256" key="3">
    <source>
        <dbReference type="ARBA" id="ARBA00022833"/>
    </source>
</evidence>
<comment type="similarity">
    <text evidence="1">Belongs to the Gfa family.</text>
</comment>
<organism evidence="6 7">
    <name type="scientific">Nereida ignava</name>
    <dbReference type="NCBI Taxonomy" id="282199"/>
    <lineage>
        <taxon>Bacteria</taxon>
        <taxon>Pseudomonadati</taxon>
        <taxon>Pseudomonadota</taxon>
        <taxon>Alphaproteobacteria</taxon>
        <taxon>Rhodobacterales</taxon>
        <taxon>Roseobacteraceae</taxon>
        <taxon>Nereida</taxon>
    </lineage>
</organism>
<dbReference type="PROSITE" id="PS51891">
    <property type="entry name" value="CENP_V_GFA"/>
    <property type="match status" value="1"/>
</dbReference>
<dbReference type="Gene3D" id="3.90.1590.10">
    <property type="entry name" value="glutathione-dependent formaldehyde- activating enzyme (gfa)"/>
    <property type="match status" value="1"/>
</dbReference>
<dbReference type="AlphaFoldDB" id="A0A0U1NKS7"/>
<keyword evidence="2" id="KW-0479">Metal-binding</keyword>
<evidence type="ECO:0000313" key="7">
    <source>
        <dbReference type="Proteomes" id="UP000048949"/>
    </source>
</evidence>
<dbReference type="InterPro" id="IPR006913">
    <property type="entry name" value="CENP-V/GFA"/>
</dbReference>